<feature type="transmembrane region" description="Helical" evidence="1">
    <location>
        <begin position="40"/>
        <end position="63"/>
    </location>
</feature>
<proteinExistence type="predicted"/>
<organism evidence="2 3">
    <name type="scientific">Profundibacter amoris</name>
    <dbReference type="NCBI Taxonomy" id="2171755"/>
    <lineage>
        <taxon>Bacteria</taxon>
        <taxon>Pseudomonadati</taxon>
        <taxon>Pseudomonadota</taxon>
        <taxon>Alphaproteobacteria</taxon>
        <taxon>Rhodobacterales</taxon>
        <taxon>Paracoccaceae</taxon>
        <taxon>Profundibacter</taxon>
    </lineage>
</organism>
<dbReference type="KEGG" id="pamo:BAR1_06315"/>
<keyword evidence="3" id="KW-1185">Reference proteome</keyword>
<keyword evidence="1" id="KW-0472">Membrane</keyword>
<accession>A0A347UFF4</accession>
<protein>
    <submittedName>
        <fullName evidence="2">Uncharacterized protein</fullName>
    </submittedName>
</protein>
<dbReference type="AlphaFoldDB" id="A0A347UFF4"/>
<reference evidence="2 3" key="1">
    <citation type="submission" date="2018-09" db="EMBL/GenBank/DDBJ databases">
        <title>Profundibacter amoris BAR1 gen. nov., sp. nov., a new member of the Roseobacter clade isolated at Lokis Castle Vent Field on the Arctic Mid-Oceanic Ridge.</title>
        <authorList>
            <person name="Le Moine Bauer S."/>
            <person name="Sjoeberg A.G."/>
            <person name="L'Haridon S."/>
            <person name="Stokke R."/>
            <person name="Roalkvam I."/>
            <person name="Steen I.H."/>
            <person name="Dahle H."/>
        </authorList>
    </citation>
    <scope>NUCLEOTIDE SEQUENCE [LARGE SCALE GENOMIC DNA]</scope>
    <source>
        <strain evidence="2 3">BAR1</strain>
    </source>
</reference>
<keyword evidence="1" id="KW-1133">Transmembrane helix</keyword>
<dbReference type="OrthoDB" id="7867991at2"/>
<evidence type="ECO:0000313" key="2">
    <source>
        <dbReference type="EMBL" id="AXX97582.1"/>
    </source>
</evidence>
<dbReference type="RefSeq" id="WP_118942239.1">
    <property type="nucleotide sequence ID" value="NZ_CP032125.1"/>
</dbReference>
<feature type="transmembrane region" description="Helical" evidence="1">
    <location>
        <begin position="75"/>
        <end position="95"/>
    </location>
</feature>
<gene>
    <name evidence="2" type="ORF">BAR1_06315</name>
</gene>
<name>A0A347UFF4_9RHOB</name>
<evidence type="ECO:0000256" key="1">
    <source>
        <dbReference type="SAM" id="Phobius"/>
    </source>
</evidence>
<dbReference type="Proteomes" id="UP000261704">
    <property type="component" value="Chromosome"/>
</dbReference>
<sequence>MNAIASVSRKETRKNNKPATQVNETYWGYIVRCNTCDRTLAVFFQWGAAIVGGLLVLVSLGFWALPGSMLSPELISFKMAMVSLFGVFGVTLVWYASHGTKYEIQVDLAKLEIREVLRNTKGVARIQSRIPFEKIGSVFIDRTQKENGKVRLVMRLGNSAQVIEVARDQEENLTGLRDKMGRDLLGRNAPMRTKANRGYILEGAEGVIKPKAIA</sequence>
<keyword evidence="1" id="KW-0812">Transmembrane</keyword>
<dbReference type="EMBL" id="CP032125">
    <property type="protein sequence ID" value="AXX97582.1"/>
    <property type="molecule type" value="Genomic_DNA"/>
</dbReference>
<evidence type="ECO:0000313" key="3">
    <source>
        <dbReference type="Proteomes" id="UP000261704"/>
    </source>
</evidence>